<gene>
    <name evidence="1" type="ORF">VQ7734_02749</name>
</gene>
<accession>A0A1M7YW95</accession>
<dbReference type="RefSeq" id="WP_073583451.1">
    <property type="nucleotide sequence ID" value="NZ_AP024898.1"/>
</dbReference>
<evidence type="ECO:0000313" key="2">
    <source>
        <dbReference type="Proteomes" id="UP000184600"/>
    </source>
</evidence>
<keyword evidence="2" id="KW-1185">Reference proteome</keyword>
<dbReference type="OrthoDB" id="5586840at2"/>
<proteinExistence type="predicted"/>
<dbReference type="InterPro" id="IPR053917">
    <property type="entry name" value="DUF6979"/>
</dbReference>
<reference evidence="2" key="1">
    <citation type="submission" date="2016-12" db="EMBL/GenBank/DDBJ databases">
        <authorList>
            <person name="Rodrigo-Torres L."/>
            <person name="Arahal R.D."/>
            <person name="Lucena T."/>
        </authorList>
    </citation>
    <scope>NUCLEOTIDE SEQUENCE [LARGE SCALE GENOMIC DNA]</scope>
</reference>
<dbReference type="Pfam" id="PF22399">
    <property type="entry name" value="DUF6979"/>
    <property type="match status" value="1"/>
</dbReference>
<dbReference type="AlphaFoldDB" id="A0A1M7YW95"/>
<name>A0A1M7YW95_9VIBR</name>
<sequence>MNKYGKVAVQAVKTAQTGIHPVKAWKQAAAYEFGECKASAEKGCPKSSFLGLAEEGLIQDIPGGNYTKSEINKRYALELLRLLKQEPELVHHKSVLWKKACGSDTKRHNGQRDVVIGLWCEGLLN</sequence>
<evidence type="ECO:0000313" key="1">
    <source>
        <dbReference type="EMBL" id="SHO56980.1"/>
    </source>
</evidence>
<protein>
    <submittedName>
        <fullName evidence="1">Uncharacterized protein</fullName>
    </submittedName>
</protein>
<dbReference type="EMBL" id="FRFG01000031">
    <property type="protein sequence ID" value="SHO56980.1"/>
    <property type="molecule type" value="Genomic_DNA"/>
</dbReference>
<dbReference type="Proteomes" id="UP000184600">
    <property type="component" value="Unassembled WGS sequence"/>
</dbReference>
<organism evidence="1 2">
    <name type="scientific">Vibrio quintilis</name>
    <dbReference type="NCBI Taxonomy" id="1117707"/>
    <lineage>
        <taxon>Bacteria</taxon>
        <taxon>Pseudomonadati</taxon>
        <taxon>Pseudomonadota</taxon>
        <taxon>Gammaproteobacteria</taxon>
        <taxon>Vibrionales</taxon>
        <taxon>Vibrionaceae</taxon>
        <taxon>Vibrio</taxon>
    </lineage>
</organism>